<evidence type="ECO:0000259" key="9">
    <source>
        <dbReference type="PROSITE" id="PS50262"/>
    </source>
</evidence>
<evidence type="ECO:0000256" key="1">
    <source>
        <dbReference type="ARBA" id="ARBA00004141"/>
    </source>
</evidence>
<dbReference type="GO" id="GO:0005886">
    <property type="term" value="C:plasma membrane"/>
    <property type="evidence" value="ECO:0007669"/>
    <property type="project" value="TreeGrafter"/>
</dbReference>
<protein>
    <submittedName>
        <fullName evidence="11">G-protein coupled receptors family 1 profile domain-containing protein</fullName>
    </submittedName>
</protein>
<keyword evidence="2 8" id="KW-0812">Transmembrane</keyword>
<dbReference type="PANTHER" id="PTHR24243:SF230">
    <property type="entry name" value="G-PROTEIN COUPLED RECEPTORS FAMILY 1 PROFILE DOMAIN-CONTAINING PROTEIN"/>
    <property type="match status" value="1"/>
</dbReference>
<dbReference type="SUPFAM" id="SSF81321">
    <property type="entry name" value="Family A G protein-coupled receptor-like"/>
    <property type="match status" value="1"/>
</dbReference>
<sequence>MATAKLFPVSGLNISAGSSTIASFSFESMSNSSTYKNVSTIVSSSSSSRVPSNYAVDYADLAASDYMQMEEQSFVAMLYLSYMPICCFFGLTGNCMVWILIRSNRIFKKLPSKEGFMKEHSEQHSMVLCKCATFLAHFCDFASVWLIVCVGFERLTLLYRVSFRRSLVNAKRHVIFLLIASGVCNMWILFVAEINLYGGCDIKPQYEEVYNDCPLVECINIQVYSPRTFSLIETIICMIIPSAFIIISNFFVILKLRAHMKQIPTSPTVSFNTADTVYSTGPSHIIKSTKISKASLCRMGSRLSISRIELQEAAGRKRRHSLRYTDLQLTRSLLVVTTVFIALNLPNYLYRIGIQFFHINDQSELMQRLSFMAHVLLYTHHACLFYLYIFNSPQMRKRLAPTALKLLECYCFKPPMQDFSDHAGLY</sequence>
<dbReference type="Proteomes" id="UP000887574">
    <property type="component" value="Unplaced"/>
</dbReference>
<comment type="subcellular location">
    <subcellularLocation>
        <location evidence="1">Membrane</location>
        <topology evidence="1">Multi-pass membrane protein</topology>
    </subcellularLocation>
</comment>
<dbReference type="InterPro" id="IPR017452">
    <property type="entry name" value="GPCR_Rhodpsn_7TM"/>
</dbReference>
<feature type="transmembrane region" description="Helical" evidence="8">
    <location>
        <begin position="369"/>
        <end position="389"/>
    </location>
</feature>
<dbReference type="WBParaSite" id="jg4773">
    <property type="protein sequence ID" value="jg4773"/>
    <property type="gene ID" value="jg4773"/>
</dbReference>
<evidence type="ECO:0000256" key="8">
    <source>
        <dbReference type="SAM" id="Phobius"/>
    </source>
</evidence>
<dbReference type="InterPro" id="IPR000276">
    <property type="entry name" value="GPCR_Rhodpsn"/>
</dbReference>
<reference evidence="11" key="1">
    <citation type="submission" date="2022-11" db="UniProtKB">
        <authorList>
            <consortium name="WormBaseParasite"/>
        </authorList>
    </citation>
    <scope>IDENTIFICATION</scope>
</reference>
<keyword evidence="7" id="KW-0807">Transducer</keyword>
<organism evidence="10 11">
    <name type="scientific">Ditylenchus dipsaci</name>
    <dbReference type="NCBI Taxonomy" id="166011"/>
    <lineage>
        <taxon>Eukaryota</taxon>
        <taxon>Metazoa</taxon>
        <taxon>Ecdysozoa</taxon>
        <taxon>Nematoda</taxon>
        <taxon>Chromadorea</taxon>
        <taxon>Rhabditida</taxon>
        <taxon>Tylenchina</taxon>
        <taxon>Tylenchomorpha</taxon>
        <taxon>Sphaerularioidea</taxon>
        <taxon>Anguinidae</taxon>
        <taxon>Anguininae</taxon>
        <taxon>Ditylenchus</taxon>
    </lineage>
</organism>
<keyword evidence="4" id="KW-0297">G-protein coupled receptor</keyword>
<feature type="transmembrane region" description="Helical" evidence="8">
    <location>
        <begin position="76"/>
        <end position="101"/>
    </location>
</feature>
<evidence type="ECO:0000256" key="6">
    <source>
        <dbReference type="ARBA" id="ARBA00023170"/>
    </source>
</evidence>
<keyword evidence="3 8" id="KW-1133">Transmembrane helix</keyword>
<evidence type="ECO:0000313" key="10">
    <source>
        <dbReference type="Proteomes" id="UP000887574"/>
    </source>
</evidence>
<accession>A0A915EB33</accession>
<feature type="transmembrane region" description="Helical" evidence="8">
    <location>
        <begin position="231"/>
        <end position="254"/>
    </location>
</feature>
<evidence type="ECO:0000256" key="2">
    <source>
        <dbReference type="ARBA" id="ARBA00022692"/>
    </source>
</evidence>
<feature type="transmembrane region" description="Helical" evidence="8">
    <location>
        <begin position="173"/>
        <end position="192"/>
    </location>
</feature>
<proteinExistence type="predicted"/>
<feature type="domain" description="G-protein coupled receptors family 1 profile" evidence="9">
    <location>
        <begin position="36"/>
        <end position="388"/>
    </location>
</feature>
<evidence type="ECO:0000256" key="3">
    <source>
        <dbReference type="ARBA" id="ARBA00022989"/>
    </source>
</evidence>
<name>A0A915EB33_9BILA</name>
<feature type="transmembrane region" description="Helical" evidence="8">
    <location>
        <begin position="134"/>
        <end position="152"/>
    </location>
</feature>
<dbReference type="PROSITE" id="PS50262">
    <property type="entry name" value="G_PROTEIN_RECEP_F1_2"/>
    <property type="match status" value="1"/>
</dbReference>
<dbReference type="GO" id="GO:0004930">
    <property type="term" value="F:G protein-coupled receptor activity"/>
    <property type="evidence" value="ECO:0007669"/>
    <property type="project" value="UniProtKB-KW"/>
</dbReference>
<evidence type="ECO:0000256" key="4">
    <source>
        <dbReference type="ARBA" id="ARBA00023040"/>
    </source>
</evidence>
<dbReference type="AlphaFoldDB" id="A0A915EB33"/>
<feature type="transmembrane region" description="Helical" evidence="8">
    <location>
        <begin position="329"/>
        <end position="349"/>
    </location>
</feature>
<dbReference type="Pfam" id="PF00001">
    <property type="entry name" value="7tm_1"/>
    <property type="match status" value="1"/>
</dbReference>
<keyword evidence="10" id="KW-1185">Reference proteome</keyword>
<dbReference type="Gene3D" id="1.20.1070.10">
    <property type="entry name" value="Rhodopsin 7-helix transmembrane proteins"/>
    <property type="match status" value="1"/>
</dbReference>
<keyword evidence="5 8" id="KW-0472">Membrane</keyword>
<evidence type="ECO:0000256" key="5">
    <source>
        <dbReference type="ARBA" id="ARBA00023136"/>
    </source>
</evidence>
<dbReference type="PANTHER" id="PTHR24243">
    <property type="entry name" value="G-PROTEIN COUPLED RECEPTOR"/>
    <property type="match status" value="1"/>
</dbReference>
<evidence type="ECO:0000313" key="11">
    <source>
        <dbReference type="WBParaSite" id="jg4773"/>
    </source>
</evidence>
<evidence type="ECO:0000256" key="7">
    <source>
        <dbReference type="ARBA" id="ARBA00023224"/>
    </source>
</evidence>
<keyword evidence="6" id="KW-0675">Receptor</keyword>